<dbReference type="InterPro" id="IPR036259">
    <property type="entry name" value="MFS_trans_sf"/>
</dbReference>
<dbReference type="AlphaFoldDB" id="A0A4R2KYD6"/>
<dbReference type="InterPro" id="IPR010290">
    <property type="entry name" value="TM_effector"/>
</dbReference>
<feature type="transmembrane region" description="Helical" evidence="7">
    <location>
        <begin position="370"/>
        <end position="390"/>
    </location>
</feature>
<feature type="transmembrane region" description="Helical" evidence="7">
    <location>
        <begin position="38"/>
        <end position="61"/>
    </location>
</feature>
<keyword evidence="4 7" id="KW-0812">Transmembrane</keyword>
<evidence type="ECO:0000256" key="7">
    <source>
        <dbReference type="SAM" id="Phobius"/>
    </source>
</evidence>
<dbReference type="SUPFAM" id="SSF103473">
    <property type="entry name" value="MFS general substrate transporter"/>
    <property type="match status" value="1"/>
</dbReference>
<evidence type="ECO:0000256" key="6">
    <source>
        <dbReference type="ARBA" id="ARBA00023136"/>
    </source>
</evidence>
<comment type="subcellular location">
    <subcellularLocation>
        <location evidence="1">Cell membrane</location>
        <topology evidence="1">Multi-pass membrane protein</topology>
    </subcellularLocation>
</comment>
<evidence type="ECO:0000259" key="8">
    <source>
        <dbReference type="PROSITE" id="PS50850"/>
    </source>
</evidence>
<evidence type="ECO:0000256" key="1">
    <source>
        <dbReference type="ARBA" id="ARBA00004651"/>
    </source>
</evidence>
<keyword evidence="2" id="KW-0813">Transport</keyword>
<dbReference type="PANTHER" id="PTHR23513">
    <property type="entry name" value="INTEGRAL MEMBRANE EFFLUX PROTEIN-RELATED"/>
    <property type="match status" value="1"/>
</dbReference>
<dbReference type="Proteomes" id="UP000295765">
    <property type="component" value="Unassembled WGS sequence"/>
</dbReference>
<dbReference type="PROSITE" id="PS50850">
    <property type="entry name" value="MFS"/>
    <property type="match status" value="1"/>
</dbReference>
<feature type="transmembrane region" description="Helical" evidence="7">
    <location>
        <begin position="396"/>
        <end position="414"/>
    </location>
</feature>
<dbReference type="CDD" id="cd06173">
    <property type="entry name" value="MFS_MefA_like"/>
    <property type="match status" value="1"/>
</dbReference>
<dbReference type="PANTHER" id="PTHR23513:SF11">
    <property type="entry name" value="STAPHYLOFERRIN A TRANSPORTER"/>
    <property type="match status" value="1"/>
</dbReference>
<evidence type="ECO:0000256" key="2">
    <source>
        <dbReference type="ARBA" id="ARBA00022448"/>
    </source>
</evidence>
<evidence type="ECO:0000256" key="4">
    <source>
        <dbReference type="ARBA" id="ARBA00022692"/>
    </source>
</evidence>
<organism evidence="9 10">
    <name type="scientific">Plasticicumulans lactativorans</name>
    <dbReference type="NCBI Taxonomy" id="1133106"/>
    <lineage>
        <taxon>Bacteria</taxon>
        <taxon>Pseudomonadati</taxon>
        <taxon>Pseudomonadota</taxon>
        <taxon>Gammaproteobacteria</taxon>
        <taxon>Candidatus Competibacteraceae</taxon>
        <taxon>Plasticicumulans</taxon>
    </lineage>
</organism>
<feature type="transmembrane region" description="Helical" evidence="7">
    <location>
        <begin position="243"/>
        <end position="265"/>
    </location>
</feature>
<feature type="transmembrane region" description="Helical" evidence="7">
    <location>
        <begin position="310"/>
        <end position="332"/>
    </location>
</feature>
<feature type="transmembrane region" description="Helical" evidence="7">
    <location>
        <begin position="277"/>
        <end position="298"/>
    </location>
</feature>
<dbReference type="InterPro" id="IPR020846">
    <property type="entry name" value="MFS_dom"/>
</dbReference>
<keyword evidence="6 7" id="KW-0472">Membrane</keyword>
<keyword evidence="3" id="KW-1003">Cell membrane</keyword>
<keyword evidence="10" id="KW-1185">Reference proteome</keyword>
<keyword evidence="5 7" id="KW-1133">Transmembrane helix</keyword>
<dbReference type="GO" id="GO:0005886">
    <property type="term" value="C:plasma membrane"/>
    <property type="evidence" value="ECO:0007669"/>
    <property type="project" value="UniProtKB-SubCell"/>
</dbReference>
<dbReference type="GO" id="GO:0022857">
    <property type="term" value="F:transmembrane transporter activity"/>
    <property type="evidence" value="ECO:0007669"/>
    <property type="project" value="InterPro"/>
</dbReference>
<accession>A0A4R2KYD6</accession>
<gene>
    <name evidence="9" type="ORF">EV699_1239</name>
</gene>
<sequence>MSARAAAQRRNRPIMSAPPEALAPVSAWAPLRHPVFRLLWVGWLSANVCMWMNDVAAAWLMTSLSPAPVMVALVQTASTLPVFLLGLPSGALADILDRRRYFIATQFWVAAVAAVLCTMSFLGLLTPALLLALTFANGVGLAMRWPVFAALVPELVPRRELPVALALNGIAMNASRIFGPLVAGALIASAGSTYVFVLNAVLSLTVGLSLLRWQREHTVSTLPPERLFGAIRVGVQYVRESPFVLAVMLRGFLFFLNAIPVIALLPLLVKRLPGGGAATYTVLMAAMGSGAIIAANFLPRLRQVMTRDQMVRNGTLLSAAATALAAFAPSVWVAVPALLAAGMAQISTANSLTVAAQLSLPDWVKARGMAIYQMAMMGGSAAGAALWGTVATHSDLRTALLAAAAAALLALLAARRLKVGGSIEDLTPAPLSQRPKLQVAMEPERGPVLTTIEYRIDPARAEEFLTLMRASRRRRLRYGARSWELFRDATDPSRYLEHFIDDSWVALLRHHERVTAYDVEMRTRRYALHLGDDPPLVTHFVAETVLPRR</sequence>
<dbReference type="OrthoDB" id="9775268at2"/>
<protein>
    <submittedName>
        <fullName evidence="9">Putative MFS family arabinose efflux permease</fullName>
    </submittedName>
</protein>
<evidence type="ECO:0000256" key="3">
    <source>
        <dbReference type="ARBA" id="ARBA00022475"/>
    </source>
</evidence>
<dbReference type="EMBL" id="SLWY01000023">
    <property type="protein sequence ID" value="TCO78132.1"/>
    <property type="molecule type" value="Genomic_DNA"/>
</dbReference>
<feature type="domain" description="Major facilitator superfamily (MFS) profile" evidence="8">
    <location>
        <begin position="35"/>
        <end position="422"/>
    </location>
</feature>
<evidence type="ECO:0000313" key="10">
    <source>
        <dbReference type="Proteomes" id="UP000295765"/>
    </source>
</evidence>
<dbReference type="Gene3D" id="1.20.1250.20">
    <property type="entry name" value="MFS general substrate transporter like domains"/>
    <property type="match status" value="1"/>
</dbReference>
<dbReference type="Pfam" id="PF05977">
    <property type="entry name" value="MFS_3"/>
    <property type="match status" value="1"/>
</dbReference>
<comment type="caution">
    <text evidence="9">The sequence shown here is derived from an EMBL/GenBank/DDBJ whole genome shotgun (WGS) entry which is preliminary data.</text>
</comment>
<proteinExistence type="predicted"/>
<evidence type="ECO:0000256" key="5">
    <source>
        <dbReference type="ARBA" id="ARBA00022989"/>
    </source>
</evidence>
<evidence type="ECO:0000313" key="9">
    <source>
        <dbReference type="EMBL" id="TCO78132.1"/>
    </source>
</evidence>
<reference evidence="9 10" key="1">
    <citation type="submission" date="2019-03" db="EMBL/GenBank/DDBJ databases">
        <title>Genomic Encyclopedia of Type Strains, Phase IV (KMG-IV): sequencing the most valuable type-strain genomes for metagenomic binning, comparative biology and taxonomic classification.</title>
        <authorList>
            <person name="Goeker M."/>
        </authorList>
    </citation>
    <scope>NUCLEOTIDE SEQUENCE [LARGE SCALE GENOMIC DNA]</scope>
    <source>
        <strain evidence="9 10">DSM 25287</strain>
    </source>
</reference>
<feature type="transmembrane region" description="Helical" evidence="7">
    <location>
        <begin position="67"/>
        <end position="89"/>
    </location>
</feature>
<name>A0A4R2KYD6_9GAMM</name>